<evidence type="ECO:0000313" key="2">
    <source>
        <dbReference type="EMBL" id="AEI09324.1"/>
    </source>
</evidence>
<dbReference type="KEGG" id="crd:CRES_0968"/>
<reference evidence="2 3" key="1">
    <citation type="journal article" date="2012" name="BMC Genomics">
        <title>Complete genome sequence, lifestyle, and multi-drug resistance of the human pathogen Corynebacterium resistens DSM 45100 isolated from blood samples of a leukemia patient.</title>
        <authorList>
            <person name="Schroder J."/>
            <person name="Maus I."/>
            <person name="Meyer K."/>
            <person name="Wordemann S."/>
            <person name="Blom J."/>
            <person name="Jaenicke S."/>
            <person name="Schneider J."/>
            <person name="Trost E."/>
            <person name="Tauch A."/>
        </authorList>
    </citation>
    <scope>NUCLEOTIDE SEQUENCE [LARGE SCALE GENOMIC DNA]</scope>
    <source>
        <strain evidence="3">DSM 45100 / JCM 12819 / CCUG 50093 / GTC 2026 / SICGH 158</strain>
    </source>
</reference>
<gene>
    <name evidence="2" type="ordered locus">CRES_0968</name>
</gene>
<keyword evidence="3" id="KW-1185">Reference proteome</keyword>
<sequence length="297" mass="29887">MGFGLAAGTALGFYALAPNVPGGPSSTDSATHRELEEQSAAREAAEGKNKASDSVLEGVADSAVRDKLSGKSVVLIFTDDASRSEVEATRGLLKKAGAKVTGGLTLNAKALQAASGDNLKSIAANSLPAGAKLSEKNLSPGMHTGQLLGAALKSGDKAASETDRGVVFGSLKKPDYIKYDGDAPKPADAAVIITGGQSDDAANGNYATNFLADFSAGVNEAMKNVVLAGQPGSAEKDGAIGIARGKSEYTESFTTVDNIDSVAGRITAVQGLAREIKGRSGHFGAAENASAASVNDG</sequence>
<organism evidence="2 3">
    <name type="scientific">Corynebacterium resistens (strain DSM 45100 / JCM 12819 / GTC 2026 / SICGH 158)</name>
    <dbReference type="NCBI Taxonomy" id="662755"/>
    <lineage>
        <taxon>Bacteria</taxon>
        <taxon>Bacillati</taxon>
        <taxon>Actinomycetota</taxon>
        <taxon>Actinomycetes</taxon>
        <taxon>Mycobacteriales</taxon>
        <taxon>Corynebacteriaceae</taxon>
        <taxon>Corynebacterium</taxon>
    </lineage>
</organism>
<dbReference type="InterPro" id="IPR021522">
    <property type="entry name" value="MctB"/>
</dbReference>
<evidence type="ECO:0000256" key="1">
    <source>
        <dbReference type="SAM" id="MobiDB-lite"/>
    </source>
</evidence>
<accession>F8E1Q7</accession>
<feature type="region of interest" description="Disordered" evidence="1">
    <location>
        <begin position="20"/>
        <end position="53"/>
    </location>
</feature>
<evidence type="ECO:0000313" key="3">
    <source>
        <dbReference type="Proteomes" id="UP000000492"/>
    </source>
</evidence>
<protein>
    <submittedName>
        <fullName evidence="2">Secreted protein</fullName>
    </submittedName>
</protein>
<feature type="compositionally biased region" description="Basic and acidic residues" evidence="1">
    <location>
        <begin position="30"/>
        <end position="51"/>
    </location>
</feature>
<dbReference type="STRING" id="662755.CRES_0968"/>
<dbReference type="Proteomes" id="UP000000492">
    <property type="component" value="Chromosome"/>
</dbReference>
<dbReference type="EMBL" id="CP002857">
    <property type="protein sequence ID" value="AEI09324.1"/>
    <property type="molecule type" value="Genomic_DNA"/>
</dbReference>
<dbReference type="eggNOG" id="ENOG5032TBA">
    <property type="taxonomic scope" value="Bacteria"/>
</dbReference>
<dbReference type="Pfam" id="PF11382">
    <property type="entry name" value="MctB"/>
    <property type="match status" value="1"/>
</dbReference>
<dbReference type="GO" id="GO:0055070">
    <property type="term" value="P:copper ion homeostasis"/>
    <property type="evidence" value="ECO:0007669"/>
    <property type="project" value="InterPro"/>
</dbReference>
<proteinExistence type="predicted"/>
<dbReference type="AlphaFoldDB" id="F8E1Q7"/>
<name>F8E1Q7_CORRG</name>
<dbReference type="HOGENOM" id="CLU_072020_0_0_11"/>
<dbReference type="GO" id="GO:0016020">
    <property type="term" value="C:membrane"/>
    <property type="evidence" value="ECO:0007669"/>
    <property type="project" value="InterPro"/>
</dbReference>